<keyword evidence="1" id="KW-1133">Transmembrane helix</keyword>
<keyword evidence="3" id="KW-1185">Reference proteome</keyword>
<dbReference type="Proteomes" id="UP000757232">
    <property type="component" value="Unassembled WGS sequence"/>
</dbReference>
<evidence type="ECO:0000256" key="1">
    <source>
        <dbReference type="SAM" id="Phobius"/>
    </source>
</evidence>
<reference evidence="2" key="1">
    <citation type="submission" date="2016-06" db="EMBL/GenBank/DDBJ databases">
        <title>Draft Genome sequence of the fungus Inonotus baumii.</title>
        <authorList>
            <person name="Zhu H."/>
            <person name="Lin W."/>
        </authorList>
    </citation>
    <scope>NUCLEOTIDE SEQUENCE</scope>
    <source>
        <strain evidence="2">821</strain>
    </source>
</reference>
<organism evidence="2 3">
    <name type="scientific">Sanghuangporus baumii</name>
    <name type="common">Phellinus baumii</name>
    <dbReference type="NCBI Taxonomy" id="108892"/>
    <lineage>
        <taxon>Eukaryota</taxon>
        <taxon>Fungi</taxon>
        <taxon>Dikarya</taxon>
        <taxon>Basidiomycota</taxon>
        <taxon>Agaricomycotina</taxon>
        <taxon>Agaricomycetes</taxon>
        <taxon>Hymenochaetales</taxon>
        <taxon>Hymenochaetaceae</taxon>
        <taxon>Sanghuangporus</taxon>
    </lineage>
</organism>
<comment type="caution">
    <text evidence="2">The sequence shown here is derived from an EMBL/GenBank/DDBJ whole genome shotgun (WGS) entry which is preliminary data.</text>
</comment>
<sequence length="156" mass="17843">MVRCFRYCFQMDASYSKLDILMIRVLALFSRDVTLSIILKTLLAVEVAFKLGLIIYNTHLEPTVDRIIPMVYGAIIMILALYKAKEYWKILAGFKGFTLVKVLTQDPVLYFMLVILKSVFNIIAFRLGVSNEFLENLLAIFGNPSLAFATWKPYAV</sequence>
<gene>
    <name evidence="2" type="ORF">A7U60_g5143</name>
</gene>
<feature type="transmembrane region" description="Helical" evidence="1">
    <location>
        <begin position="108"/>
        <end position="129"/>
    </location>
</feature>
<feature type="transmembrane region" description="Helical" evidence="1">
    <location>
        <begin position="63"/>
        <end position="82"/>
    </location>
</feature>
<accession>A0A9Q5HXG9</accession>
<evidence type="ECO:0000313" key="3">
    <source>
        <dbReference type="Proteomes" id="UP000757232"/>
    </source>
</evidence>
<evidence type="ECO:0000313" key="2">
    <source>
        <dbReference type="EMBL" id="OCB87818.1"/>
    </source>
</evidence>
<dbReference type="EMBL" id="LNZH02000188">
    <property type="protein sequence ID" value="OCB87818.1"/>
    <property type="molecule type" value="Genomic_DNA"/>
</dbReference>
<protein>
    <submittedName>
        <fullName evidence="2">Uncharacterized protein</fullName>
    </submittedName>
</protein>
<proteinExistence type="predicted"/>
<keyword evidence="1" id="KW-0812">Transmembrane</keyword>
<name>A0A9Q5HXG9_SANBA</name>
<dbReference type="AlphaFoldDB" id="A0A9Q5HXG9"/>
<keyword evidence="1" id="KW-0472">Membrane</keyword>